<dbReference type="PRINTS" id="PR00458">
    <property type="entry name" value="PEROXIDASE"/>
</dbReference>
<keyword evidence="15" id="KW-1185">Reference proteome</keyword>
<feature type="signal peptide" evidence="12">
    <location>
        <begin position="1"/>
        <end position="21"/>
    </location>
</feature>
<feature type="binding site" evidence="9">
    <location>
        <position position="151"/>
    </location>
    <ligand>
        <name>Ca(2+)</name>
        <dbReference type="ChEBI" id="CHEBI:29108"/>
        <label>1</label>
    </ligand>
</feature>
<evidence type="ECO:0000256" key="11">
    <source>
        <dbReference type="PIRSR" id="PIRSR601621-4"/>
    </source>
</evidence>
<evidence type="ECO:0000256" key="5">
    <source>
        <dbReference type="ARBA" id="ARBA00023002"/>
    </source>
</evidence>
<evidence type="ECO:0000256" key="12">
    <source>
        <dbReference type="RuleBase" id="RU363051"/>
    </source>
</evidence>
<comment type="similarity">
    <text evidence="1 12">Belongs to the peroxidase family. Ligninase subfamily.</text>
</comment>
<dbReference type="PROSITE" id="PS00436">
    <property type="entry name" value="PEROXIDASE_2"/>
    <property type="match status" value="1"/>
</dbReference>
<keyword evidence="11" id="KW-1015">Disulfide bond</keyword>
<evidence type="ECO:0000256" key="6">
    <source>
        <dbReference type="ARBA" id="ARBA00023004"/>
    </source>
</evidence>
<feature type="binding site" description="axial binding residue" evidence="9">
    <location>
        <position position="259"/>
    </location>
    <ligand>
        <name>heme b</name>
        <dbReference type="ChEBI" id="CHEBI:60344"/>
    </ligand>
    <ligandPart>
        <name>Fe</name>
        <dbReference type="ChEBI" id="CHEBI:18248"/>
    </ligandPart>
</feature>
<keyword evidence="9 12" id="KW-0106">Calcium</keyword>
<keyword evidence="6 9" id="KW-0408">Iron</keyword>
<feature type="binding site" evidence="9">
    <location>
        <position position="277"/>
    </location>
    <ligand>
        <name>Ca(2+)</name>
        <dbReference type="ChEBI" id="CHEBI:29108"/>
        <label>2</label>
    </ligand>
</feature>
<dbReference type="InterPro" id="IPR019794">
    <property type="entry name" value="Peroxidases_AS"/>
</dbReference>
<dbReference type="PRINTS" id="PR00462">
    <property type="entry name" value="LIGNINASE"/>
</dbReference>
<comment type="cofactor">
    <cofactor evidence="9 12">
        <name>Ca(2+)</name>
        <dbReference type="ChEBI" id="CHEBI:29108"/>
    </cofactor>
    <text evidence="9 12">Binds 2 calcium ions per subunit.</text>
</comment>
<dbReference type="InterPro" id="IPR001621">
    <property type="entry name" value="Ligninase"/>
</dbReference>
<dbReference type="GO" id="GO:0004601">
    <property type="term" value="F:peroxidase activity"/>
    <property type="evidence" value="ECO:0007669"/>
    <property type="project" value="UniProtKB-KW"/>
</dbReference>
<evidence type="ECO:0000256" key="10">
    <source>
        <dbReference type="PIRSR" id="PIRSR601621-3"/>
    </source>
</evidence>
<dbReference type="GO" id="GO:0020037">
    <property type="term" value="F:heme binding"/>
    <property type="evidence" value="ECO:0007669"/>
    <property type="project" value="UniProtKB-UniRule"/>
</dbReference>
<dbReference type="GO" id="GO:0042744">
    <property type="term" value="P:hydrogen peroxide catabolic process"/>
    <property type="evidence" value="ECO:0007669"/>
    <property type="project" value="TreeGrafter"/>
</dbReference>
<keyword evidence="2 12" id="KW-0575">Peroxidase</keyword>
<keyword evidence="5 12" id="KW-0560">Oxidoreductase</keyword>
<name>A0A6G1JB90_9PLEO</name>
<feature type="binding site" evidence="9">
    <location>
        <position position="279"/>
    </location>
    <ligand>
        <name>Ca(2+)</name>
        <dbReference type="ChEBI" id="CHEBI:29108"/>
        <label>2</label>
    </ligand>
</feature>
<feature type="binding site" evidence="9">
    <location>
        <position position="260"/>
    </location>
    <ligand>
        <name>Ca(2+)</name>
        <dbReference type="ChEBI" id="CHEBI:29108"/>
        <label>2</label>
    </ligand>
</feature>
<evidence type="ECO:0000313" key="15">
    <source>
        <dbReference type="Proteomes" id="UP000799291"/>
    </source>
</evidence>
<keyword evidence="7" id="KW-0325">Glycoprotein</keyword>
<feature type="binding site" evidence="9">
    <location>
        <position position="153"/>
    </location>
    <ligand>
        <name>Ca(2+)</name>
        <dbReference type="ChEBI" id="CHEBI:29108"/>
        <label>1</label>
    </ligand>
</feature>
<dbReference type="SUPFAM" id="SSF48113">
    <property type="entry name" value="Heme-dependent peroxidases"/>
    <property type="match status" value="1"/>
</dbReference>
<proteinExistence type="inferred from homology"/>
<accession>A0A6G1JB90</accession>
<dbReference type="Gene3D" id="1.10.420.10">
    <property type="entry name" value="Peroxidase, domain 2"/>
    <property type="match status" value="1"/>
</dbReference>
<keyword evidence="4 9" id="KW-0479">Metal-binding</keyword>
<evidence type="ECO:0000256" key="8">
    <source>
        <dbReference type="PIRSR" id="PIRSR601621-1"/>
    </source>
</evidence>
<evidence type="ECO:0000256" key="3">
    <source>
        <dbReference type="ARBA" id="ARBA00022617"/>
    </source>
</evidence>
<dbReference type="EC" id="1.11.1.-" evidence="12"/>
<keyword evidence="12" id="KW-0732">Signal</keyword>
<dbReference type="FunFam" id="1.10.520.10:FF:000021">
    <property type="entry name" value="Peroxidase"/>
    <property type="match status" value="1"/>
</dbReference>
<dbReference type="InterPro" id="IPR010255">
    <property type="entry name" value="Haem_peroxidase_sf"/>
</dbReference>
<dbReference type="PANTHER" id="PTHR31356">
    <property type="entry name" value="THYLAKOID LUMENAL 29 KDA PROTEIN, CHLOROPLASTIC-RELATED"/>
    <property type="match status" value="1"/>
</dbReference>
<dbReference type="OrthoDB" id="2113341at2759"/>
<feature type="domain" description="Plant heme peroxidase family profile" evidence="13">
    <location>
        <begin position="187"/>
        <end position="260"/>
    </location>
</feature>
<feature type="site" description="Transition state stabilizer" evidence="10">
    <location>
        <position position="129"/>
    </location>
</feature>
<dbReference type="Pfam" id="PF00141">
    <property type="entry name" value="peroxidase"/>
    <property type="match status" value="1"/>
</dbReference>
<feature type="binding site" evidence="9">
    <location>
        <position position="134"/>
    </location>
    <ligand>
        <name>Ca(2+)</name>
        <dbReference type="ChEBI" id="CHEBI:29108"/>
        <label>1</label>
    </ligand>
</feature>
<keyword evidence="3 9" id="KW-0349">Heme</keyword>
<dbReference type="EMBL" id="MU005575">
    <property type="protein sequence ID" value="KAF2687481.1"/>
    <property type="molecule type" value="Genomic_DNA"/>
</dbReference>
<feature type="binding site" evidence="9">
    <location>
        <position position="155"/>
    </location>
    <ligand>
        <name>Ca(2+)</name>
        <dbReference type="ChEBI" id="CHEBI:29108"/>
        <label>1</label>
    </ligand>
</feature>
<feature type="disulfide bond" evidence="11">
    <location>
        <begin position="120"/>
        <end position="204"/>
    </location>
</feature>
<reference evidence="14" key="1">
    <citation type="journal article" date="2020" name="Stud. Mycol.">
        <title>101 Dothideomycetes genomes: a test case for predicting lifestyles and emergence of pathogens.</title>
        <authorList>
            <person name="Haridas S."/>
            <person name="Albert R."/>
            <person name="Binder M."/>
            <person name="Bloem J."/>
            <person name="Labutti K."/>
            <person name="Salamov A."/>
            <person name="Andreopoulos B."/>
            <person name="Baker S."/>
            <person name="Barry K."/>
            <person name="Bills G."/>
            <person name="Bluhm B."/>
            <person name="Cannon C."/>
            <person name="Castanera R."/>
            <person name="Culley D."/>
            <person name="Daum C."/>
            <person name="Ezra D."/>
            <person name="Gonzalez J."/>
            <person name="Henrissat B."/>
            <person name="Kuo A."/>
            <person name="Liang C."/>
            <person name="Lipzen A."/>
            <person name="Lutzoni F."/>
            <person name="Magnuson J."/>
            <person name="Mondo S."/>
            <person name="Nolan M."/>
            <person name="Ohm R."/>
            <person name="Pangilinan J."/>
            <person name="Park H.-J."/>
            <person name="Ramirez L."/>
            <person name="Alfaro M."/>
            <person name="Sun H."/>
            <person name="Tritt A."/>
            <person name="Yoshinaga Y."/>
            <person name="Zwiers L.-H."/>
            <person name="Turgeon B."/>
            <person name="Goodwin S."/>
            <person name="Spatafora J."/>
            <person name="Crous P."/>
            <person name="Grigoriev I."/>
        </authorList>
    </citation>
    <scope>NUCLEOTIDE SEQUENCE</scope>
    <source>
        <strain evidence="14">CBS 122367</strain>
    </source>
</reference>
<comment type="cofactor">
    <cofactor evidence="9">
        <name>heme b</name>
        <dbReference type="ChEBI" id="CHEBI:60344"/>
    </cofactor>
    <text evidence="9">Binds 1 heme b (iron(II)-protoporphyrin IX) group per subunit.</text>
</comment>
<evidence type="ECO:0000256" key="1">
    <source>
        <dbReference type="ARBA" id="ARBA00006089"/>
    </source>
</evidence>
<evidence type="ECO:0000259" key="13">
    <source>
        <dbReference type="PROSITE" id="PS50873"/>
    </source>
</evidence>
<evidence type="ECO:0000256" key="4">
    <source>
        <dbReference type="ARBA" id="ARBA00022723"/>
    </source>
</evidence>
<organism evidence="14 15">
    <name type="scientific">Lentithecium fluviatile CBS 122367</name>
    <dbReference type="NCBI Taxonomy" id="1168545"/>
    <lineage>
        <taxon>Eukaryota</taxon>
        <taxon>Fungi</taxon>
        <taxon>Dikarya</taxon>
        <taxon>Ascomycota</taxon>
        <taxon>Pezizomycotina</taxon>
        <taxon>Dothideomycetes</taxon>
        <taxon>Pleosporomycetidae</taxon>
        <taxon>Pleosporales</taxon>
        <taxon>Massarineae</taxon>
        <taxon>Lentitheciaceae</taxon>
        <taxon>Lentithecium</taxon>
    </lineage>
</organism>
<dbReference type="PANTHER" id="PTHR31356:SF66">
    <property type="entry name" value="CATALASE-PEROXIDASE"/>
    <property type="match status" value="1"/>
</dbReference>
<dbReference type="InterPro" id="IPR044831">
    <property type="entry name" value="Ccp1-like"/>
</dbReference>
<feature type="disulfide bond" evidence="11">
    <location>
        <begin position="99"/>
        <end position="357"/>
    </location>
</feature>
<sequence length="378" mass="40295">MKPTNFIIGLTVFSFIEGISAYPKMANTLREVEQIAKTKRQDDGSVAPVLIGDIKDGGKTAIGQAIARILLETDSGQSSEAGYKPPGALSSKQCAADTCCVWYYVSQVLTTTFTGPSGRCNALARAAIRLGFHDAGTWSQPLADSGKDFGGADGSIILSKSELSRSENNGLQIIAALIAGLQLKFGVGMGDLIQFAAKHAVVTCPLGPRIRTFVGRKDNSKAAPDGLLPGVNDSADKLISLFQDKTITPHDLVALLGAHTTSQQFFVDKTKLGAPQDGTPGVWDTLFYNQTLGKGPLPKQVFRFPSDIVLSKDSRTASEWASFSAAGGQSHWNEDYSYSYIRLSLLGVNNINNLTECTKVLPSAKPTFQGAGELLTDQ</sequence>
<dbReference type="AlphaFoldDB" id="A0A6G1JB90"/>
<evidence type="ECO:0000313" key="14">
    <source>
        <dbReference type="EMBL" id="KAF2687481.1"/>
    </source>
</evidence>
<evidence type="ECO:0000256" key="7">
    <source>
        <dbReference type="ARBA" id="ARBA00023180"/>
    </source>
</evidence>
<feature type="chain" id="PRO_5026374112" description="Peroxidase" evidence="12">
    <location>
        <begin position="22"/>
        <end position="378"/>
    </location>
</feature>
<dbReference type="InterPro" id="IPR002016">
    <property type="entry name" value="Haem_peroxidase"/>
</dbReference>
<dbReference type="Gene3D" id="1.10.520.10">
    <property type="match status" value="1"/>
</dbReference>
<dbReference type="GO" id="GO:0034599">
    <property type="term" value="P:cellular response to oxidative stress"/>
    <property type="evidence" value="ECO:0007669"/>
    <property type="project" value="InterPro"/>
</dbReference>
<feature type="active site" description="Proton acceptor" evidence="8">
    <location>
        <position position="133"/>
    </location>
</feature>
<feature type="binding site" evidence="9">
    <location>
        <position position="284"/>
    </location>
    <ligand>
        <name>Ca(2+)</name>
        <dbReference type="ChEBI" id="CHEBI:29108"/>
        <label>2</label>
    </ligand>
</feature>
<dbReference type="PROSITE" id="PS50873">
    <property type="entry name" value="PEROXIDASE_4"/>
    <property type="match status" value="1"/>
</dbReference>
<gene>
    <name evidence="14" type="ORF">K458DRAFT_441248</name>
</gene>
<dbReference type="GO" id="GO:0000302">
    <property type="term" value="P:response to reactive oxygen species"/>
    <property type="evidence" value="ECO:0007669"/>
    <property type="project" value="TreeGrafter"/>
</dbReference>
<evidence type="ECO:0000256" key="2">
    <source>
        <dbReference type="ARBA" id="ARBA00022559"/>
    </source>
</evidence>
<dbReference type="Proteomes" id="UP000799291">
    <property type="component" value="Unassembled WGS sequence"/>
</dbReference>
<protein>
    <recommendedName>
        <fullName evidence="12">Peroxidase</fullName>
        <ecNumber evidence="12">1.11.1.-</ecNumber>
    </recommendedName>
</protein>
<dbReference type="GO" id="GO:0046872">
    <property type="term" value="F:metal ion binding"/>
    <property type="evidence" value="ECO:0007669"/>
    <property type="project" value="UniProtKB-UniRule"/>
</dbReference>
<evidence type="ECO:0000256" key="9">
    <source>
        <dbReference type="PIRSR" id="PIRSR601621-2"/>
    </source>
</evidence>